<proteinExistence type="predicted"/>
<accession>A0A2P2K2F3</accession>
<protein>
    <submittedName>
        <fullName evidence="1">Uncharacterized protein At1g04910 isoform X1</fullName>
    </submittedName>
</protein>
<name>A0A2P2K2F3_RHIMU</name>
<sequence>MKGEGKIIMKSKMKWVGLVGLVLSAFSLFVHFLLARFSEEGISEYYQSSITIFSWRPVFENADLARNSPSYRRLWGPVRTLESLHPESNPRGHYDG</sequence>
<dbReference type="EMBL" id="GGEC01019404">
    <property type="protein sequence ID" value="MBW99887.1"/>
    <property type="molecule type" value="Transcribed_RNA"/>
</dbReference>
<organism evidence="1">
    <name type="scientific">Rhizophora mucronata</name>
    <name type="common">Asiatic mangrove</name>
    <dbReference type="NCBI Taxonomy" id="61149"/>
    <lineage>
        <taxon>Eukaryota</taxon>
        <taxon>Viridiplantae</taxon>
        <taxon>Streptophyta</taxon>
        <taxon>Embryophyta</taxon>
        <taxon>Tracheophyta</taxon>
        <taxon>Spermatophyta</taxon>
        <taxon>Magnoliopsida</taxon>
        <taxon>eudicotyledons</taxon>
        <taxon>Gunneridae</taxon>
        <taxon>Pentapetalae</taxon>
        <taxon>rosids</taxon>
        <taxon>fabids</taxon>
        <taxon>Malpighiales</taxon>
        <taxon>Rhizophoraceae</taxon>
        <taxon>Rhizophora</taxon>
    </lineage>
</organism>
<evidence type="ECO:0000313" key="1">
    <source>
        <dbReference type="EMBL" id="MBW99887.1"/>
    </source>
</evidence>
<dbReference type="AlphaFoldDB" id="A0A2P2K2F3"/>
<reference evidence="1" key="1">
    <citation type="submission" date="2018-02" db="EMBL/GenBank/DDBJ databases">
        <title>Rhizophora mucronata_Transcriptome.</title>
        <authorList>
            <person name="Meera S.P."/>
            <person name="Sreeshan A."/>
            <person name="Augustine A."/>
        </authorList>
    </citation>
    <scope>NUCLEOTIDE SEQUENCE</scope>
    <source>
        <tissue evidence="1">Leaf</tissue>
    </source>
</reference>